<keyword evidence="3" id="KW-0228">DNA excision</keyword>
<feature type="domain" description="UVR" evidence="6">
    <location>
        <begin position="196"/>
        <end position="231"/>
    </location>
</feature>
<keyword evidence="4" id="KW-0267">Excision nuclease</keyword>
<dbReference type="InterPro" id="IPR050066">
    <property type="entry name" value="UvrABC_protein_C"/>
</dbReference>
<protein>
    <submittedName>
        <fullName evidence="9">Excinuclease ABC subunit C</fullName>
    </submittedName>
</protein>
<reference evidence="9 10" key="1">
    <citation type="journal article" date="2015" name="Proc. Natl. Acad. Sci. U.S.A.">
        <title>Cultivation of a human-associated TM7 phylotype reveals a reduced genome and epibiotic parasitic lifestyle.</title>
        <authorList>
            <person name="He X."/>
            <person name="McLean J.S."/>
            <person name="Edlund A."/>
            <person name="Yooseph S."/>
            <person name="Hall A.P."/>
            <person name="Liu S.Y."/>
            <person name="Dorrestein P.C."/>
            <person name="Esquenazi E."/>
            <person name="Hunter R.C."/>
            <person name="Cheng G."/>
            <person name="Nelson K.E."/>
            <person name="Lux R."/>
            <person name="Shi W."/>
        </authorList>
    </citation>
    <scope>NUCLEOTIDE SEQUENCE [LARGE SCALE GENOMIC DNA]</scope>
    <source>
        <strain evidence="9 10">TM7x</strain>
    </source>
</reference>
<dbReference type="SUPFAM" id="SSF82771">
    <property type="entry name" value="GIY-YIG endonuclease"/>
    <property type="match status" value="1"/>
</dbReference>
<evidence type="ECO:0000256" key="4">
    <source>
        <dbReference type="ARBA" id="ARBA00022881"/>
    </source>
</evidence>
<dbReference type="InterPro" id="IPR038476">
    <property type="entry name" value="UvrC_RNase_H_dom_sf"/>
</dbReference>
<evidence type="ECO:0000259" key="7">
    <source>
        <dbReference type="PROSITE" id="PS50164"/>
    </source>
</evidence>
<dbReference type="GO" id="GO:0009380">
    <property type="term" value="C:excinuclease repair complex"/>
    <property type="evidence" value="ECO:0007669"/>
    <property type="project" value="TreeGrafter"/>
</dbReference>
<evidence type="ECO:0000259" key="6">
    <source>
        <dbReference type="PROSITE" id="PS50151"/>
    </source>
</evidence>
<sequence>MNQVLQAKLKTLPRTPGVYFHKSASGEIIYVGKAAVLKNRVRQYFQDSRGRDNKTMALVAEIADTDWIETESEVDALFLESEMVKRYMPRYNVLLRDDKSQMYVRIDMKSEWPTVSFTRNPADDGAEYIGPFYNGFALKKALRYLRRVFPYLTRQRRPGQSKLDEDLGLSPRLSDGTELYKANLRKLISYIKGNRKAIAAELERDMKTAAGLHDFERAADLRNKLRAMQELQRRVCFGDKEFLDISKDQALADLAKLLGLKDIPVRIEGYDISHMSGQQVVASMVVFTNGVSDRAEYRKFKVSEKNDDTGNIYQTIFRRLSERHLKSWGRPDLLLIDGGKGQLAAAIRARDERGVAVPIISIAKREEELLVHKTGSQIDTAFIEQIRSQLRTDIMVHEDGDVYVVNLHPDQRNAGSHSKNLRASMESTRHERPTAAENTLAATDIVKLFQRIRDESHRFAVSYHTALKRQQQTKNQLEEIPGIGPKTRAKLLKKFGSIKKIFEASDEDLEVEIGRQKTQLIKQASENININRQ</sequence>
<dbReference type="Gene3D" id="3.30.420.340">
    <property type="entry name" value="UvrC, RNAse H endonuclease domain"/>
    <property type="match status" value="1"/>
</dbReference>
<evidence type="ECO:0000256" key="2">
    <source>
        <dbReference type="ARBA" id="ARBA00022763"/>
    </source>
</evidence>
<dbReference type="InterPro" id="IPR001943">
    <property type="entry name" value="UVR_dom"/>
</dbReference>
<dbReference type="InterPro" id="IPR036876">
    <property type="entry name" value="UVR_dom_sf"/>
</dbReference>
<dbReference type="InterPro" id="IPR047296">
    <property type="entry name" value="GIY-YIG_UvrC_Cho"/>
</dbReference>
<dbReference type="GO" id="GO:0006289">
    <property type="term" value="P:nucleotide-excision repair"/>
    <property type="evidence" value="ECO:0007669"/>
    <property type="project" value="InterPro"/>
</dbReference>
<evidence type="ECO:0000256" key="5">
    <source>
        <dbReference type="ARBA" id="ARBA00023204"/>
    </source>
</evidence>
<name>A0A6S4GT98_9BACT</name>
<evidence type="ECO:0000313" key="9">
    <source>
        <dbReference type="EMBL" id="AJA06564.1"/>
    </source>
</evidence>
<dbReference type="RefSeq" id="WP_052198842.1">
    <property type="nucleotide sequence ID" value="NZ_CP007496.1"/>
</dbReference>
<feature type="domain" description="GIY-YIG" evidence="7">
    <location>
        <begin position="14"/>
        <end position="93"/>
    </location>
</feature>
<keyword evidence="10" id="KW-1185">Reference proteome</keyword>
<dbReference type="SUPFAM" id="SSF47781">
    <property type="entry name" value="RuvA domain 2-like"/>
    <property type="match status" value="1"/>
</dbReference>
<dbReference type="InterPro" id="IPR035901">
    <property type="entry name" value="GIY-YIG_endonuc_sf"/>
</dbReference>
<evidence type="ECO:0000256" key="1">
    <source>
        <dbReference type="ARBA" id="ARBA00022490"/>
    </source>
</evidence>
<proteinExistence type="predicted"/>
<evidence type="ECO:0000313" key="10">
    <source>
        <dbReference type="Proteomes" id="UP000030902"/>
    </source>
</evidence>
<dbReference type="SMART" id="SM00465">
    <property type="entry name" value="GIYc"/>
    <property type="match status" value="1"/>
</dbReference>
<dbReference type="InterPro" id="IPR010994">
    <property type="entry name" value="RuvA_2-like"/>
</dbReference>
<evidence type="ECO:0000259" key="8">
    <source>
        <dbReference type="PROSITE" id="PS50165"/>
    </source>
</evidence>
<accession>A0A6S4GT98</accession>
<dbReference type="AlphaFoldDB" id="A0A6S4GT98"/>
<dbReference type="PROSITE" id="PS50151">
    <property type="entry name" value="UVR"/>
    <property type="match status" value="1"/>
</dbReference>
<dbReference type="FunFam" id="3.40.1440.10:FF:000001">
    <property type="entry name" value="UvrABC system protein C"/>
    <property type="match status" value="1"/>
</dbReference>
<dbReference type="PROSITE" id="PS50165">
    <property type="entry name" value="UVRC"/>
    <property type="match status" value="1"/>
</dbReference>
<gene>
    <name evidence="9" type="ORF">TM7x_02720</name>
</gene>
<dbReference type="Gene3D" id="4.10.860.10">
    <property type="entry name" value="UVR domain"/>
    <property type="match status" value="1"/>
</dbReference>
<dbReference type="InterPro" id="IPR000305">
    <property type="entry name" value="GIY-YIG_endonuc"/>
</dbReference>
<dbReference type="GO" id="GO:0009381">
    <property type="term" value="F:excinuclease ABC activity"/>
    <property type="evidence" value="ECO:0007669"/>
    <property type="project" value="InterPro"/>
</dbReference>
<dbReference type="EMBL" id="CP007496">
    <property type="protein sequence ID" value="AJA06564.1"/>
    <property type="molecule type" value="Genomic_DNA"/>
</dbReference>
<dbReference type="KEGG" id="sox:TM7x_02720"/>
<dbReference type="Pfam" id="PF14520">
    <property type="entry name" value="HHH_5"/>
    <property type="match status" value="1"/>
</dbReference>
<keyword evidence="2" id="KW-0227">DNA damage</keyword>
<dbReference type="InterPro" id="IPR001162">
    <property type="entry name" value="UvrC_RNase_H_dom"/>
</dbReference>
<keyword evidence="5" id="KW-0234">DNA repair</keyword>
<dbReference type="PROSITE" id="PS50164">
    <property type="entry name" value="GIY_YIG"/>
    <property type="match status" value="1"/>
</dbReference>
<dbReference type="Proteomes" id="UP000030902">
    <property type="component" value="Chromosome"/>
</dbReference>
<dbReference type="Pfam" id="PF08459">
    <property type="entry name" value="UvrC_RNaseH_dom"/>
    <property type="match status" value="1"/>
</dbReference>
<keyword evidence="1" id="KW-0963">Cytoplasm</keyword>
<dbReference type="PANTHER" id="PTHR30562:SF1">
    <property type="entry name" value="UVRABC SYSTEM PROTEIN C"/>
    <property type="match status" value="1"/>
</dbReference>
<feature type="domain" description="UvrC family homology region profile" evidence="8">
    <location>
        <begin position="106"/>
        <end position="346"/>
    </location>
</feature>
<dbReference type="CDD" id="cd10434">
    <property type="entry name" value="GIY-YIG_UvrC_Cho"/>
    <property type="match status" value="1"/>
</dbReference>
<organism evidence="9 10">
    <name type="scientific">Candidatus Nanosynbacter lyticus</name>
    <dbReference type="NCBI Taxonomy" id="2093824"/>
    <lineage>
        <taxon>Bacteria</taxon>
        <taxon>Candidatus Saccharimonadota</taxon>
        <taxon>Candidatus Saccharimonadia</taxon>
        <taxon>Candidatus Nanosynbacterales</taxon>
        <taxon>Candidatus Nanosynbacteraceae</taxon>
        <taxon>Candidatus Nanosynbacter</taxon>
    </lineage>
</organism>
<dbReference type="Gene3D" id="3.40.1440.10">
    <property type="entry name" value="GIY-YIG endonuclease"/>
    <property type="match status" value="1"/>
</dbReference>
<evidence type="ECO:0000256" key="3">
    <source>
        <dbReference type="ARBA" id="ARBA00022769"/>
    </source>
</evidence>
<dbReference type="Pfam" id="PF01541">
    <property type="entry name" value="GIY-YIG"/>
    <property type="match status" value="1"/>
</dbReference>
<dbReference type="PANTHER" id="PTHR30562">
    <property type="entry name" value="UVRC/OXIDOREDUCTASE"/>
    <property type="match status" value="1"/>
</dbReference>
<dbReference type="SUPFAM" id="SSF46600">
    <property type="entry name" value="C-terminal UvrC-binding domain of UvrB"/>
    <property type="match status" value="1"/>
</dbReference>
<dbReference type="Pfam" id="PF02151">
    <property type="entry name" value="UVR"/>
    <property type="match status" value="1"/>
</dbReference>
<dbReference type="Gene3D" id="1.10.150.20">
    <property type="entry name" value="5' to 3' exonuclease, C-terminal subdomain"/>
    <property type="match status" value="1"/>
</dbReference>